<dbReference type="RefSeq" id="WP_065916852.1">
    <property type="nucleotide sequence ID" value="NZ_CP016793.1"/>
</dbReference>
<name>A0A1B2HLB8_9PSEU</name>
<protein>
    <submittedName>
        <fullName evidence="1">Uncharacterized protein</fullName>
    </submittedName>
</protein>
<dbReference type="EMBL" id="CP016793">
    <property type="protein sequence ID" value="ANZ38505.1"/>
    <property type="molecule type" value="Genomic_DNA"/>
</dbReference>
<dbReference type="OrthoDB" id="3690722at2"/>
<evidence type="ECO:0000313" key="1">
    <source>
        <dbReference type="EMBL" id="ANZ38505.1"/>
    </source>
</evidence>
<keyword evidence="2" id="KW-1185">Reference proteome</keyword>
<dbReference type="Proteomes" id="UP000093053">
    <property type="component" value="Chromosome"/>
</dbReference>
<evidence type="ECO:0000313" key="2">
    <source>
        <dbReference type="Proteomes" id="UP000093053"/>
    </source>
</evidence>
<dbReference type="STRING" id="1586287.BBK82_23025"/>
<dbReference type="KEGG" id="led:BBK82_23025"/>
<organism evidence="1 2">
    <name type="scientific">Lentzea guizhouensis</name>
    <dbReference type="NCBI Taxonomy" id="1586287"/>
    <lineage>
        <taxon>Bacteria</taxon>
        <taxon>Bacillati</taxon>
        <taxon>Actinomycetota</taxon>
        <taxon>Actinomycetes</taxon>
        <taxon>Pseudonocardiales</taxon>
        <taxon>Pseudonocardiaceae</taxon>
        <taxon>Lentzea</taxon>
    </lineage>
</organism>
<accession>A0A1B2HLB8</accession>
<dbReference type="AlphaFoldDB" id="A0A1B2HLB8"/>
<sequence length="80" mass="7944">MVVGAFVLLHAAPAIAQPKTEPHHCVPADLREDAITFRADDGVELPGLVFGSGSSGVLLAPNGWSGSSPAVVPGGTGVNG</sequence>
<proteinExistence type="predicted"/>
<reference evidence="1 2" key="1">
    <citation type="submission" date="2016-07" db="EMBL/GenBank/DDBJ databases">
        <title>Complete genome sequence of the Lentzea guizhouensis DHS C013.</title>
        <authorList>
            <person name="Cao C."/>
        </authorList>
    </citation>
    <scope>NUCLEOTIDE SEQUENCE [LARGE SCALE GENOMIC DNA]</scope>
    <source>
        <strain evidence="1 2">DHS C013</strain>
    </source>
</reference>
<gene>
    <name evidence="1" type="ORF">BBK82_23025</name>
</gene>